<evidence type="ECO:0000313" key="2">
    <source>
        <dbReference type="EMBL" id="MBF6226220.1"/>
    </source>
</evidence>
<keyword evidence="1" id="KW-0472">Membrane</keyword>
<proteinExistence type="predicted"/>
<sequence>MEVSASDDEAARAALRGTTFLVSAMLDEDPRVDPNYAAAQIASLLAVPEIAVLGGTRVRRAHELATERVLAALDNGLGKLEEEQIRRGSVAQTWHHATLQLSVAALATSGDRWIFHPTFRRAFIELLDYQQLSPIHRDRGGFRTSREGFITSYATAQAVHALAQVRSEVGEWVNPAKVFDMLCRREGVHHTDPQEVVPVGRAPMVMNSPAGAAFLAMGAASGSTIVTLALIFAERLGDIASRALVSWGTIFVFLGIYGFAATRLNSIPKGKVGAVVFAAFTAIVFPVVAFLLA</sequence>
<name>A0ABS0C8U9_9NOCA</name>
<dbReference type="Proteomes" id="UP000807309">
    <property type="component" value="Unassembled WGS sequence"/>
</dbReference>
<dbReference type="EMBL" id="JADLRE010000009">
    <property type="protein sequence ID" value="MBF6226220.1"/>
    <property type="molecule type" value="Genomic_DNA"/>
</dbReference>
<comment type="caution">
    <text evidence="2">The sequence shown here is derived from an EMBL/GenBank/DDBJ whole genome shotgun (WGS) entry which is preliminary data.</text>
</comment>
<feature type="transmembrane region" description="Helical" evidence="1">
    <location>
        <begin position="239"/>
        <end position="260"/>
    </location>
</feature>
<gene>
    <name evidence="2" type="ORF">IU470_14065</name>
</gene>
<keyword evidence="1" id="KW-0812">Transmembrane</keyword>
<dbReference type="RefSeq" id="WP_195033368.1">
    <property type="nucleotide sequence ID" value="NZ_JADLRE010000009.1"/>
</dbReference>
<organism evidence="2 3">
    <name type="scientific">Nocardia abscessus</name>
    <dbReference type="NCBI Taxonomy" id="120957"/>
    <lineage>
        <taxon>Bacteria</taxon>
        <taxon>Bacillati</taxon>
        <taxon>Actinomycetota</taxon>
        <taxon>Actinomycetes</taxon>
        <taxon>Mycobacteriales</taxon>
        <taxon>Nocardiaceae</taxon>
        <taxon>Nocardia</taxon>
    </lineage>
</organism>
<dbReference type="InterPro" id="IPR008930">
    <property type="entry name" value="Terpenoid_cyclase/PrenylTrfase"/>
</dbReference>
<dbReference type="SUPFAM" id="SSF48239">
    <property type="entry name" value="Terpenoid cyclases/Protein prenyltransferases"/>
    <property type="match status" value="1"/>
</dbReference>
<feature type="transmembrane region" description="Helical" evidence="1">
    <location>
        <begin position="272"/>
        <end position="292"/>
    </location>
</feature>
<keyword evidence="1" id="KW-1133">Transmembrane helix</keyword>
<feature type="transmembrane region" description="Helical" evidence="1">
    <location>
        <begin position="211"/>
        <end position="233"/>
    </location>
</feature>
<reference evidence="2 3" key="1">
    <citation type="submission" date="2020-10" db="EMBL/GenBank/DDBJ databases">
        <title>Identification of Nocardia species via Next-generation sequencing and recognition of intraspecies genetic diversity.</title>
        <authorList>
            <person name="Li P."/>
            <person name="Li P."/>
            <person name="Lu B."/>
        </authorList>
    </citation>
    <scope>NUCLEOTIDE SEQUENCE [LARGE SCALE GENOMIC DNA]</scope>
    <source>
        <strain evidence="2 3">N-11</strain>
    </source>
</reference>
<evidence type="ECO:0000256" key="1">
    <source>
        <dbReference type="SAM" id="Phobius"/>
    </source>
</evidence>
<evidence type="ECO:0000313" key="3">
    <source>
        <dbReference type="Proteomes" id="UP000807309"/>
    </source>
</evidence>
<accession>A0ABS0C8U9</accession>
<keyword evidence="3" id="KW-1185">Reference proteome</keyword>
<protein>
    <submittedName>
        <fullName evidence="2">Uncharacterized protein</fullName>
    </submittedName>
</protein>